<dbReference type="AlphaFoldDB" id="A0A1D2N8N0"/>
<keyword evidence="3" id="KW-1185">Reference proteome</keyword>
<feature type="signal peptide" evidence="1">
    <location>
        <begin position="1"/>
        <end position="20"/>
    </location>
</feature>
<evidence type="ECO:0000256" key="1">
    <source>
        <dbReference type="SAM" id="SignalP"/>
    </source>
</evidence>
<dbReference type="SUPFAM" id="SSF56300">
    <property type="entry name" value="Metallo-dependent phosphatases"/>
    <property type="match status" value="1"/>
</dbReference>
<dbReference type="OrthoDB" id="7775416at2759"/>
<dbReference type="Proteomes" id="UP000094527">
    <property type="component" value="Unassembled WGS sequence"/>
</dbReference>
<organism evidence="2 3">
    <name type="scientific">Orchesella cincta</name>
    <name type="common">Springtail</name>
    <name type="synonym">Podura cincta</name>
    <dbReference type="NCBI Taxonomy" id="48709"/>
    <lineage>
        <taxon>Eukaryota</taxon>
        <taxon>Metazoa</taxon>
        <taxon>Ecdysozoa</taxon>
        <taxon>Arthropoda</taxon>
        <taxon>Hexapoda</taxon>
        <taxon>Collembola</taxon>
        <taxon>Entomobryomorpha</taxon>
        <taxon>Entomobryoidea</taxon>
        <taxon>Orchesellidae</taxon>
        <taxon>Orchesellinae</taxon>
        <taxon>Orchesella</taxon>
    </lineage>
</organism>
<dbReference type="InterPro" id="IPR029052">
    <property type="entry name" value="Metallo-depent_PP-like"/>
</dbReference>
<sequence>MKTFFLIALVGLLAPQTIYGGIVIKRNPSRPPVHFNSNGTFKIVTFTDLHYGEGAGSDWGPANDIKSTKVMFDILDWEKPDFVVFTGDLMSAEVMLELDGTQWTQLLTVQ</sequence>
<dbReference type="EMBL" id="LJIJ01000152">
    <property type="protein sequence ID" value="ODN01445.1"/>
    <property type="molecule type" value="Genomic_DNA"/>
</dbReference>
<dbReference type="GO" id="GO:0005737">
    <property type="term" value="C:cytoplasm"/>
    <property type="evidence" value="ECO:0007669"/>
    <property type="project" value="TreeGrafter"/>
</dbReference>
<comment type="caution">
    <text evidence="2">The sequence shown here is derived from an EMBL/GenBank/DDBJ whole genome shotgun (WGS) entry which is preliminary data.</text>
</comment>
<dbReference type="STRING" id="48709.A0A1D2N8N0"/>
<name>A0A1D2N8N0_ORCCI</name>
<evidence type="ECO:0000313" key="3">
    <source>
        <dbReference type="Proteomes" id="UP000094527"/>
    </source>
</evidence>
<proteinExistence type="predicted"/>
<feature type="chain" id="PRO_5008905216" evidence="1">
    <location>
        <begin position="21"/>
        <end position="110"/>
    </location>
</feature>
<reference evidence="2 3" key="1">
    <citation type="journal article" date="2016" name="Genome Biol. Evol.">
        <title>Gene Family Evolution Reflects Adaptation to Soil Environmental Stressors in the Genome of the Collembolan Orchesella cincta.</title>
        <authorList>
            <person name="Faddeeva-Vakhrusheva A."/>
            <person name="Derks M.F."/>
            <person name="Anvar S.Y."/>
            <person name="Agamennone V."/>
            <person name="Suring W."/>
            <person name="Smit S."/>
            <person name="van Straalen N.M."/>
            <person name="Roelofs D."/>
        </authorList>
    </citation>
    <scope>NUCLEOTIDE SEQUENCE [LARGE SCALE GENOMIC DNA]</scope>
    <source>
        <tissue evidence="2">Mixed pool</tissue>
    </source>
</reference>
<accession>A0A1D2N8N0</accession>
<gene>
    <name evidence="2" type="ORF">Ocin01_05245</name>
</gene>
<evidence type="ECO:0000313" key="2">
    <source>
        <dbReference type="EMBL" id="ODN01445.1"/>
    </source>
</evidence>
<dbReference type="PANTHER" id="PTHR32440">
    <property type="entry name" value="PHOSPHATASE DCR2-RELATED-RELATED"/>
    <property type="match status" value="1"/>
</dbReference>
<protein>
    <submittedName>
        <fullName evidence="2">Putative inactive purple acid phosphatase 16</fullName>
    </submittedName>
</protein>
<keyword evidence="1" id="KW-0732">Signal</keyword>
<dbReference type="GO" id="GO:0016788">
    <property type="term" value="F:hydrolase activity, acting on ester bonds"/>
    <property type="evidence" value="ECO:0007669"/>
    <property type="project" value="TreeGrafter"/>
</dbReference>
<dbReference type="PANTHER" id="PTHR32440:SF11">
    <property type="entry name" value="METALLOPHOSPHOESTERASE DOMAIN-CONTAINING PROTEIN"/>
    <property type="match status" value="1"/>
</dbReference>